<sequence>MMLKVLSENTAASEDFGCEHGLSLYVETGQHRLLFDTGASGLFAENADKLGASLSAVDIAVLSHGHYDHGGGLKTFLEKNERAKVYVQERAFEPHYADRPDGHKAYIGLAPELLPNERFVFCGGRQKIDGELELFSEVREITPVPSGNAELYRKAGEAFVPDDFAHEQNLVIWQNKRAVLIAGCAHRGILNIVRQFTSDYGHFPDVVIGGFHLHSRGSGKSESPEAVDTLARELLQTGARYYTCHCTGQEAYQRLKAVMGNRIGYLSTGSRLAISL</sequence>
<proteinExistence type="predicted"/>
<dbReference type="GO" id="GO:0016787">
    <property type="term" value="F:hydrolase activity"/>
    <property type="evidence" value="ECO:0007669"/>
    <property type="project" value="UniProtKB-KW"/>
</dbReference>
<evidence type="ECO:0000313" key="2">
    <source>
        <dbReference type="EMBL" id="QNK39944.1"/>
    </source>
</evidence>
<dbReference type="InterPro" id="IPR041712">
    <property type="entry name" value="DHPS-like_MBL-fold"/>
</dbReference>
<dbReference type="AlphaFoldDB" id="A0A7G8T8K3"/>
<organism evidence="2 3">
    <name type="scientific">Caproicibacter fermentans</name>
    <dbReference type="NCBI Taxonomy" id="2576756"/>
    <lineage>
        <taxon>Bacteria</taxon>
        <taxon>Bacillati</taxon>
        <taxon>Bacillota</taxon>
        <taxon>Clostridia</taxon>
        <taxon>Eubacteriales</taxon>
        <taxon>Acutalibacteraceae</taxon>
        <taxon>Caproicibacter</taxon>
    </lineage>
</organism>
<keyword evidence="2" id="KW-0378">Hydrolase</keyword>
<reference evidence="2 3" key="1">
    <citation type="submission" date="2020-08" db="EMBL/GenBank/DDBJ databases">
        <title>The isolate Caproiciproducens sp. 7D4C2 produces n-caproate at mildly acidic conditions from hexoses: genome and rBOX comparison with related strains and chain-elongating bacteria.</title>
        <authorList>
            <person name="Esquivel-Elizondo S."/>
            <person name="Bagci C."/>
            <person name="Temovska M."/>
            <person name="Jeon B.S."/>
            <person name="Bessarab I."/>
            <person name="Williams R.B.H."/>
            <person name="Huson D.H."/>
            <person name="Angenent L.T."/>
        </authorList>
    </citation>
    <scope>NUCLEOTIDE SEQUENCE [LARGE SCALE GENOMIC DNA]</scope>
    <source>
        <strain evidence="2 3">7D4C2</strain>
    </source>
</reference>
<evidence type="ECO:0000313" key="3">
    <source>
        <dbReference type="Proteomes" id="UP000515909"/>
    </source>
</evidence>
<accession>A0A7G8T8K3</accession>
<dbReference type="Proteomes" id="UP000515909">
    <property type="component" value="Chromosome"/>
</dbReference>
<protein>
    <submittedName>
        <fullName evidence="2">MBL fold metallo-hydrolase</fullName>
    </submittedName>
</protein>
<dbReference type="RefSeq" id="WP_187035038.1">
    <property type="nucleotide sequence ID" value="NZ_CP060286.1"/>
</dbReference>
<dbReference type="InterPro" id="IPR001279">
    <property type="entry name" value="Metallo-B-lactamas"/>
</dbReference>
<dbReference type="KEGG" id="cfem:HCR03_14695"/>
<dbReference type="Pfam" id="PF00753">
    <property type="entry name" value="Lactamase_B"/>
    <property type="match status" value="1"/>
</dbReference>
<dbReference type="SMART" id="SM00849">
    <property type="entry name" value="Lactamase_B"/>
    <property type="match status" value="1"/>
</dbReference>
<gene>
    <name evidence="2" type="ORF">HCR03_14695</name>
</gene>
<evidence type="ECO:0000259" key="1">
    <source>
        <dbReference type="SMART" id="SM00849"/>
    </source>
</evidence>
<dbReference type="Gene3D" id="3.60.15.10">
    <property type="entry name" value="Ribonuclease Z/Hydroxyacylglutathione hydrolase-like"/>
    <property type="match status" value="1"/>
</dbReference>
<dbReference type="SUPFAM" id="SSF56281">
    <property type="entry name" value="Metallo-hydrolase/oxidoreductase"/>
    <property type="match status" value="1"/>
</dbReference>
<dbReference type="PANTHER" id="PTHR13754:SF13">
    <property type="entry name" value="METALLO-BETA-LACTAMASE SUPERFAMILY PROTEIN (AFU_ORTHOLOGUE AFUA_3G07630)"/>
    <property type="match status" value="1"/>
</dbReference>
<dbReference type="PANTHER" id="PTHR13754">
    <property type="entry name" value="METALLO-BETA-LACTAMASE SUPERFAMILY PROTEIN"/>
    <property type="match status" value="1"/>
</dbReference>
<dbReference type="InterPro" id="IPR052926">
    <property type="entry name" value="Metallo-beta-lactamase_dom"/>
</dbReference>
<dbReference type="EMBL" id="CP060286">
    <property type="protein sequence ID" value="QNK39944.1"/>
    <property type="molecule type" value="Genomic_DNA"/>
</dbReference>
<feature type="domain" description="Metallo-beta-lactamase" evidence="1">
    <location>
        <begin position="20"/>
        <end position="186"/>
    </location>
</feature>
<dbReference type="CDD" id="cd07713">
    <property type="entry name" value="DHPS-like_MBL-fold"/>
    <property type="match status" value="1"/>
</dbReference>
<dbReference type="InterPro" id="IPR036866">
    <property type="entry name" value="RibonucZ/Hydroxyglut_hydro"/>
</dbReference>
<name>A0A7G8T8K3_9FIRM</name>
<dbReference type="GO" id="GO:0016740">
    <property type="term" value="F:transferase activity"/>
    <property type="evidence" value="ECO:0007669"/>
    <property type="project" value="TreeGrafter"/>
</dbReference>